<protein>
    <submittedName>
        <fullName evidence="2">LytTR family transcriptional regulator</fullName>
    </submittedName>
</protein>
<reference evidence="3" key="1">
    <citation type="submission" date="2017-06" db="EMBL/GenBank/DDBJ databases">
        <title>FDA dAtabase for Regulatory Grade micrObial Sequences (FDA-ARGOS): Supporting development and validation of Infectious Disease Dx tests.</title>
        <authorList>
            <person name="Campos J."/>
            <person name="Goldberg B."/>
            <person name="Tallon L."/>
            <person name="Sadzewicz L."/>
            <person name="Sengamalay N."/>
            <person name="Ott S."/>
            <person name="Godinez A."/>
            <person name="Nagaraj S."/>
            <person name="Vavikolanu K."/>
            <person name="Vyas G."/>
            <person name="Nadendla S."/>
            <person name="Aluvathingal J."/>
            <person name="Geyer C."/>
            <person name="Nandy P."/>
            <person name="Hobson J."/>
            <person name="Sichtig H."/>
        </authorList>
    </citation>
    <scope>NUCLEOTIDE SEQUENCE [LARGE SCALE GENOMIC DNA]</scope>
    <source>
        <strain evidence="3">FDAARGOS_285</strain>
    </source>
</reference>
<dbReference type="Pfam" id="PF04397">
    <property type="entry name" value="LytTR"/>
    <property type="match status" value="1"/>
</dbReference>
<dbReference type="SMART" id="SM00850">
    <property type="entry name" value="LytTR"/>
    <property type="match status" value="1"/>
</dbReference>
<dbReference type="GO" id="GO:0000156">
    <property type="term" value="F:phosphorelay response regulator activity"/>
    <property type="evidence" value="ECO:0007669"/>
    <property type="project" value="InterPro"/>
</dbReference>
<name>A0AAI8DGA0_MAMSC</name>
<dbReference type="GO" id="GO:0003677">
    <property type="term" value="F:DNA binding"/>
    <property type="evidence" value="ECO:0007669"/>
    <property type="project" value="InterPro"/>
</dbReference>
<dbReference type="Gene3D" id="2.40.50.1020">
    <property type="entry name" value="LytTr DNA-binding domain"/>
    <property type="match status" value="1"/>
</dbReference>
<dbReference type="KEGG" id="sscu:CEP64_01005"/>
<evidence type="ECO:0000313" key="2">
    <source>
        <dbReference type="EMBL" id="ASE33225.1"/>
    </source>
</evidence>
<dbReference type="Proteomes" id="UP000197058">
    <property type="component" value="Chromosome"/>
</dbReference>
<dbReference type="InterPro" id="IPR007492">
    <property type="entry name" value="LytTR_DNA-bd_dom"/>
</dbReference>
<dbReference type="RefSeq" id="WP_049320586.1">
    <property type="nucleotide sequence ID" value="NZ_CAJVGN010000001.1"/>
</dbReference>
<evidence type="ECO:0000259" key="1">
    <source>
        <dbReference type="PROSITE" id="PS50930"/>
    </source>
</evidence>
<evidence type="ECO:0000313" key="3">
    <source>
        <dbReference type="Proteomes" id="UP000197058"/>
    </source>
</evidence>
<sequence length="151" mass="17093">MTEPFNVQLNIDTSQKTTDISIKTFEQELGHNLLTYIQQFETSNHKIGIKTSQGTSLILKEDIIFAEIFDKQLNIITTSETLTTRMSLTALQQTLPKQKFVQISKSSIVNIEHINKVSPSFSGNLYATLSNNKKVTISRRYVKNLTEILGI</sequence>
<organism evidence="2 3">
    <name type="scientific">Mammaliicoccus sciuri</name>
    <name type="common">Staphylococcus sciuri</name>
    <dbReference type="NCBI Taxonomy" id="1296"/>
    <lineage>
        <taxon>Bacteria</taxon>
        <taxon>Bacillati</taxon>
        <taxon>Bacillota</taxon>
        <taxon>Bacilli</taxon>
        <taxon>Bacillales</taxon>
        <taxon>Staphylococcaceae</taxon>
        <taxon>Mammaliicoccus</taxon>
    </lineage>
</organism>
<dbReference type="PROSITE" id="PS50930">
    <property type="entry name" value="HTH_LYTTR"/>
    <property type="match status" value="1"/>
</dbReference>
<gene>
    <name evidence="2" type="ORF">CEP64_01005</name>
</gene>
<accession>A0AAI8DGA0</accession>
<proteinExistence type="predicted"/>
<dbReference type="PANTHER" id="PTHR37299:SF4">
    <property type="entry name" value="TRANSCRIPTIONAL REGULATOR"/>
    <property type="match status" value="1"/>
</dbReference>
<feature type="domain" description="HTH LytTR-type" evidence="1">
    <location>
        <begin position="47"/>
        <end position="151"/>
    </location>
</feature>
<dbReference type="PANTHER" id="PTHR37299">
    <property type="entry name" value="TRANSCRIPTIONAL REGULATOR-RELATED"/>
    <property type="match status" value="1"/>
</dbReference>
<dbReference type="EMBL" id="CP022046">
    <property type="protein sequence ID" value="ASE33225.1"/>
    <property type="molecule type" value="Genomic_DNA"/>
</dbReference>
<dbReference type="InterPro" id="IPR046947">
    <property type="entry name" value="LytR-like"/>
</dbReference>
<dbReference type="AlphaFoldDB" id="A0AAI8DGA0"/>